<evidence type="ECO:0000259" key="1">
    <source>
        <dbReference type="Pfam" id="PF16874"/>
    </source>
</evidence>
<keyword evidence="3" id="KW-1185">Reference proteome</keyword>
<dbReference type="InterPro" id="IPR013780">
    <property type="entry name" value="Glyco_hydro_b"/>
</dbReference>
<proteinExistence type="predicted"/>
<reference evidence="2" key="1">
    <citation type="submission" date="2022-09" db="EMBL/GenBank/DDBJ databases">
        <title>Complete Genomes of Fervidibacillus albus and Fervidibacillus halotolerans isolated from tidal flat sediments.</title>
        <authorList>
            <person name="Kwon K.K."/>
            <person name="Yang S.-H."/>
            <person name="Park M.J."/>
            <person name="Oh H.-M."/>
        </authorList>
    </citation>
    <scope>NUCLEOTIDE SEQUENCE</scope>
    <source>
        <strain evidence="2">MEBiC13591</strain>
    </source>
</reference>
<accession>A0A9E8LXA9</accession>
<gene>
    <name evidence="2" type="ORF">OE104_07605</name>
</gene>
<evidence type="ECO:0000313" key="2">
    <source>
        <dbReference type="EMBL" id="WAA11286.1"/>
    </source>
</evidence>
<feature type="domain" description="Glycosyl hydrolase family 36 C-terminal" evidence="1">
    <location>
        <begin position="41"/>
        <end position="121"/>
    </location>
</feature>
<dbReference type="KEGG" id="faf:OE104_07605"/>
<dbReference type="Gene3D" id="2.60.40.1180">
    <property type="entry name" value="Golgi alpha-mannosidase II"/>
    <property type="match status" value="1"/>
</dbReference>
<dbReference type="InterPro" id="IPR031705">
    <property type="entry name" value="Glyco_hydro_36_C"/>
</dbReference>
<evidence type="ECO:0000313" key="3">
    <source>
        <dbReference type="Proteomes" id="UP001164718"/>
    </source>
</evidence>
<dbReference type="RefSeq" id="WP_275419111.1">
    <property type="nucleotide sequence ID" value="NZ_CP106878.1"/>
</dbReference>
<organism evidence="2 3">
    <name type="scientific">Fervidibacillus albus</name>
    <dbReference type="NCBI Taxonomy" id="2980026"/>
    <lineage>
        <taxon>Bacteria</taxon>
        <taxon>Bacillati</taxon>
        <taxon>Bacillota</taxon>
        <taxon>Bacilli</taxon>
        <taxon>Bacillales</taxon>
        <taxon>Bacillaceae</taxon>
        <taxon>Fervidibacillus</taxon>
    </lineage>
</organism>
<dbReference type="Proteomes" id="UP001164718">
    <property type="component" value="Chromosome"/>
</dbReference>
<protein>
    <submittedName>
        <fullName evidence="2">GH36 C-terminal domain-containing protein</fullName>
    </submittedName>
</protein>
<dbReference type="EMBL" id="CP106878">
    <property type="protein sequence ID" value="WAA11286.1"/>
    <property type="molecule type" value="Genomic_DNA"/>
</dbReference>
<dbReference type="AlphaFoldDB" id="A0A9E8LXA9"/>
<dbReference type="Pfam" id="PF16874">
    <property type="entry name" value="Glyco_hydro_36C"/>
    <property type="match status" value="1"/>
</dbReference>
<sequence>MTEEEKEIVKEQVNFYKHYRELIQKGTFYRLISPFERSENETAWMVISKDRMSAIVGYYQVLAKPLPKLKKLPLAGLDPNVLYNVESTSTTHYGDELMHFGLMLEEDQSQKGDFTSQIFVLQAIDPIHE</sequence>
<name>A0A9E8LXA9_9BACI</name>